<evidence type="ECO:0000313" key="12">
    <source>
        <dbReference type="EMBL" id="MBB5347231.1"/>
    </source>
</evidence>
<evidence type="ECO:0000259" key="9">
    <source>
        <dbReference type="Pfam" id="PF05896"/>
    </source>
</evidence>
<evidence type="ECO:0000256" key="1">
    <source>
        <dbReference type="ARBA" id="ARBA00022448"/>
    </source>
</evidence>
<reference evidence="12 13" key="1">
    <citation type="submission" date="2020-08" db="EMBL/GenBank/DDBJ databases">
        <title>Genomic Encyclopedia of Type Strains, Phase IV (KMG-IV): sequencing the most valuable type-strain genomes for metagenomic binning, comparative biology and taxonomic classification.</title>
        <authorList>
            <person name="Goeker M."/>
        </authorList>
    </citation>
    <scope>NUCLEOTIDE SEQUENCE [LARGE SCALE GENOMIC DNA]</scope>
    <source>
        <strain evidence="12 13">DSM 28570</strain>
    </source>
</reference>
<dbReference type="InterPro" id="IPR008703">
    <property type="entry name" value="NqrA"/>
</dbReference>
<keyword evidence="3 8" id="KW-0520">NAD</keyword>
<comment type="caution">
    <text evidence="12">The sequence shown here is derived from an EMBL/GenBank/DDBJ whole genome shotgun (WGS) entry which is preliminary data.</text>
</comment>
<evidence type="ECO:0000256" key="4">
    <source>
        <dbReference type="ARBA" id="ARBA00023053"/>
    </source>
</evidence>
<feature type="domain" description="Na(+)-translocating NADH-quinone reductase subunit A C-terminal" evidence="10">
    <location>
        <begin position="263"/>
        <end position="311"/>
    </location>
</feature>
<dbReference type="NCBIfam" id="TIGR01936">
    <property type="entry name" value="nqrA"/>
    <property type="match status" value="1"/>
</dbReference>
<feature type="domain" description="NqrA second alpha/beta" evidence="11">
    <location>
        <begin position="116"/>
        <end position="258"/>
    </location>
</feature>
<evidence type="ECO:0000259" key="11">
    <source>
        <dbReference type="Pfam" id="PF24836"/>
    </source>
</evidence>
<comment type="subunit">
    <text evidence="8">Composed of six subunits; NqrA, NqrB, NqrC, NqrD, NqrE and NqrF.</text>
</comment>
<evidence type="ECO:0000256" key="8">
    <source>
        <dbReference type="HAMAP-Rule" id="MF_00425"/>
    </source>
</evidence>
<name>A0A840V249_9BACT</name>
<dbReference type="Pfam" id="PF05896">
    <property type="entry name" value="NQRA_N"/>
    <property type="match status" value="1"/>
</dbReference>
<dbReference type="NCBIfam" id="NF003759">
    <property type="entry name" value="PRK05352.1-2"/>
    <property type="match status" value="1"/>
</dbReference>
<comment type="similarity">
    <text evidence="8">Belongs to the NqrA family.</text>
</comment>
<evidence type="ECO:0000256" key="2">
    <source>
        <dbReference type="ARBA" id="ARBA00022967"/>
    </source>
</evidence>
<keyword evidence="5 8" id="KW-0406">Ion transport</keyword>
<dbReference type="PANTHER" id="PTHR37839:SF1">
    <property type="entry name" value="NA(+)-TRANSLOCATING NADH-QUINONE REDUCTASE SUBUNIT A"/>
    <property type="match status" value="1"/>
</dbReference>
<evidence type="ECO:0000313" key="13">
    <source>
        <dbReference type="Proteomes" id="UP000539642"/>
    </source>
</evidence>
<keyword evidence="6 8" id="KW-0830">Ubiquinone</keyword>
<evidence type="ECO:0000259" key="10">
    <source>
        <dbReference type="Pfam" id="PF11973"/>
    </source>
</evidence>
<dbReference type="Proteomes" id="UP000539642">
    <property type="component" value="Unassembled WGS sequence"/>
</dbReference>
<proteinExistence type="inferred from homology"/>
<comment type="catalytic activity">
    <reaction evidence="8">
        <text>a ubiquinone + n Na(+)(in) + NADH + H(+) = a ubiquinol + n Na(+)(out) + NAD(+)</text>
        <dbReference type="Rhea" id="RHEA:47748"/>
        <dbReference type="Rhea" id="RHEA-COMP:9565"/>
        <dbReference type="Rhea" id="RHEA-COMP:9566"/>
        <dbReference type="ChEBI" id="CHEBI:15378"/>
        <dbReference type="ChEBI" id="CHEBI:16389"/>
        <dbReference type="ChEBI" id="CHEBI:17976"/>
        <dbReference type="ChEBI" id="CHEBI:29101"/>
        <dbReference type="ChEBI" id="CHEBI:57540"/>
        <dbReference type="ChEBI" id="CHEBI:57945"/>
        <dbReference type="EC" id="7.2.1.1"/>
    </reaction>
</comment>
<keyword evidence="2 8" id="KW-1278">Translocase</keyword>
<keyword evidence="13" id="KW-1185">Reference proteome</keyword>
<keyword evidence="12" id="KW-0560">Oxidoreductase</keyword>
<dbReference type="GO" id="GO:0006814">
    <property type="term" value="P:sodium ion transport"/>
    <property type="evidence" value="ECO:0007669"/>
    <property type="project" value="UniProtKB-UniRule"/>
</dbReference>
<dbReference type="GO" id="GO:0016655">
    <property type="term" value="F:oxidoreductase activity, acting on NAD(P)H, quinone or similar compound as acceptor"/>
    <property type="evidence" value="ECO:0007669"/>
    <property type="project" value="UniProtKB-UniRule"/>
</dbReference>
<dbReference type="EMBL" id="JACHEO010000003">
    <property type="protein sequence ID" value="MBB5347231.1"/>
    <property type="molecule type" value="Genomic_DNA"/>
</dbReference>
<dbReference type="RefSeq" id="WP_183348806.1">
    <property type="nucleotide sequence ID" value="NZ_JACHEO010000003.1"/>
</dbReference>
<dbReference type="Pfam" id="PF24836">
    <property type="entry name" value="NQRA_2nd"/>
    <property type="match status" value="1"/>
</dbReference>
<dbReference type="InterPro" id="IPR022615">
    <property type="entry name" value="NqrA_C_domain"/>
</dbReference>
<protein>
    <recommendedName>
        <fullName evidence="8">Na(+)-translocating NADH-quinone reductase subunit A</fullName>
        <shortName evidence="8">Na(+)-NQR subunit A</shortName>
        <shortName evidence="8">Na(+)-translocating NQR subunit A</shortName>
        <ecNumber evidence="8">7.2.1.1</ecNumber>
    </recommendedName>
    <alternativeName>
        <fullName evidence="8">NQR complex subunit A</fullName>
    </alternativeName>
    <alternativeName>
        <fullName evidence="8">NQR-1 subunit A</fullName>
    </alternativeName>
</protein>
<dbReference type="PANTHER" id="PTHR37839">
    <property type="entry name" value="NA(+)-TRANSLOCATING NADH-QUINONE REDUCTASE SUBUNIT A"/>
    <property type="match status" value="1"/>
</dbReference>
<accession>A0A840V249</accession>
<sequence>MNHIRIKKGLDIPISGGPVQNVRPGRDVGRVALLGNDSFGIRPSLAVGEGDRVKVGQALFTDKNNPEVVYTSPGCGTVVEINRGAKRRFQSLVIAVDGDDDIAFLDHPGDDPQTLTAAAVQATLIASGLWTSLRTRPFGRIPAVAAPPASLFVTAIDTEPLAADPLVIIALAAADFRRGLQILRRLAACPIHLCSAQPIDGIDDIDDLHSWLFSGPHPAGLASTHIHFIDPVHEHKTVWQIGYQDVIAIGHLFRTGRLQTERIIALAGPAISKPGLVTTRIGASITELCRDETGDAPCRLISGSVLSGRAMAAPVDFLGRYHNQVSAVREDSGRSLFNWLMPGRDRFSLKPVFLSALLGRKPLPMITATWGGRRAIFPIGSYEQVMPLDIIATSLLRSIAVQDSEKAQELGCLELIEEDLALCSFVCPGKNDFGPMLRQLLTTIESGG</sequence>
<evidence type="ECO:0000256" key="3">
    <source>
        <dbReference type="ARBA" id="ARBA00023027"/>
    </source>
</evidence>
<dbReference type="HAMAP" id="MF_00425">
    <property type="entry name" value="NqrA"/>
    <property type="match status" value="1"/>
</dbReference>
<dbReference type="EC" id="7.2.1.1" evidence="8"/>
<comment type="function">
    <text evidence="8">NQR complex catalyzes the reduction of ubiquinone-1 to ubiquinol by two successive reactions, coupled with the transport of Na(+) ions from the cytoplasm to the periplasm. NqrA to NqrE are probably involved in the second step, the conversion of ubisemiquinone to ubiquinol.</text>
</comment>
<evidence type="ECO:0000256" key="6">
    <source>
        <dbReference type="ARBA" id="ARBA00023075"/>
    </source>
</evidence>
<organism evidence="12 13">
    <name type="scientific">Desulfoprunum benzoelyticum</name>
    <dbReference type="NCBI Taxonomy" id="1506996"/>
    <lineage>
        <taxon>Bacteria</taxon>
        <taxon>Pseudomonadati</taxon>
        <taxon>Thermodesulfobacteriota</taxon>
        <taxon>Desulfobulbia</taxon>
        <taxon>Desulfobulbales</taxon>
        <taxon>Desulfobulbaceae</taxon>
        <taxon>Desulfoprunum</taxon>
    </lineage>
</organism>
<keyword evidence="1 8" id="KW-0813">Transport</keyword>
<dbReference type="InterPro" id="IPR056147">
    <property type="entry name" value="NQRA_N"/>
</dbReference>
<keyword evidence="4 8" id="KW-0915">Sodium</keyword>
<evidence type="ECO:0000256" key="7">
    <source>
        <dbReference type="ARBA" id="ARBA00023201"/>
    </source>
</evidence>
<evidence type="ECO:0000256" key="5">
    <source>
        <dbReference type="ARBA" id="ARBA00023065"/>
    </source>
</evidence>
<keyword evidence="7 8" id="KW-0739">Sodium transport</keyword>
<dbReference type="AlphaFoldDB" id="A0A840V249"/>
<gene>
    <name evidence="8" type="primary">nqrA</name>
    <name evidence="12" type="ORF">HNQ81_000944</name>
</gene>
<dbReference type="Pfam" id="PF11973">
    <property type="entry name" value="NQRA_SLBB"/>
    <property type="match status" value="1"/>
</dbReference>
<feature type="domain" description="NqrA N-terminal barrel-sandwich hybrid" evidence="9">
    <location>
        <begin position="4"/>
        <end position="97"/>
    </location>
</feature>
<dbReference type="InterPro" id="IPR056148">
    <property type="entry name" value="NQRA_2nd"/>
</dbReference>